<dbReference type="InterPro" id="IPR012348">
    <property type="entry name" value="RNR-like"/>
</dbReference>
<protein>
    <recommendedName>
        <fullName evidence="3">Ferritin-like domain-containing protein</fullName>
    </recommendedName>
</protein>
<name>A0ABP8IBV4_9BURK</name>
<organism evidence="1 2">
    <name type="scientific">Variovorax defluvii</name>
    <dbReference type="NCBI Taxonomy" id="913761"/>
    <lineage>
        <taxon>Bacteria</taxon>
        <taxon>Pseudomonadati</taxon>
        <taxon>Pseudomonadota</taxon>
        <taxon>Betaproteobacteria</taxon>
        <taxon>Burkholderiales</taxon>
        <taxon>Comamonadaceae</taxon>
        <taxon>Variovorax</taxon>
    </lineage>
</organism>
<accession>A0ABP8IBV4</accession>
<dbReference type="SUPFAM" id="SSF47240">
    <property type="entry name" value="Ferritin-like"/>
    <property type="match status" value="1"/>
</dbReference>
<gene>
    <name evidence="1" type="ORF">GCM10023165_47390</name>
</gene>
<reference evidence="2" key="1">
    <citation type="journal article" date="2019" name="Int. J. Syst. Evol. Microbiol.">
        <title>The Global Catalogue of Microorganisms (GCM) 10K type strain sequencing project: providing services to taxonomists for standard genome sequencing and annotation.</title>
        <authorList>
            <consortium name="The Broad Institute Genomics Platform"/>
            <consortium name="The Broad Institute Genome Sequencing Center for Infectious Disease"/>
            <person name="Wu L."/>
            <person name="Ma J."/>
        </authorList>
    </citation>
    <scope>NUCLEOTIDE SEQUENCE [LARGE SCALE GENOMIC DNA]</scope>
    <source>
        <strain evidence="2">JCM 17804</strain>
    </source>
</reference>
<dbReference type="Proteomes" id="UP001500975">
    <property type="component" value="Unassembled WGS sequence"/>
</dbReference>
<evidence type="ECO:0008006" key="3">
    <source>
        <dbReference type="Google" id="ProtNLM"/>
    </source>
</evidence>
<sequence length="312" mass="35513">MTAAATLTAPTILDAPENRFPLELDVAVPRIRNLFHSATSNQWNPAFDIDWSQLDPSQYTEAQRHAARMYWSRRAWGEYGAISESPALQIRFCQENCAPDMRLFFTIRTQEESRHAEVCFRMAERLGGYIQQPDLTEFQGSVATHGVRKMALDPQVPLEGVIAALVCAAEEIAFDVFRHLIEITPHPVARQVLKSIMRDEVRHCAFGWAFMDSRIPHLSKAQVSAVQDAIILMIEKVELNGYHSAWLAPENAAKRAEIETDRITWEAGLGATVEELEKPVFVASVKRIRRQMEESWGIRLPMFRHPKIDGEF</sequence>
<comment type="caution">
    <text evidence="1">The sequence shown here is derived from an EMBL/GenBank/DDBJ whole genome shotgun (WGS) entry which is preliminary data.</text>
</comment>
<evidence type="ECO:0000313" key="2">
    <source>
        <dbReference type="Proteomes" id="UP001500975"/>
    </source>
</evidence>
<evidence type="ECO:0000313" key="1">
    <source>
        <dbReference type="EMBL" id="GAA4355352.1"/>
    </source>
</evidence>
<proteinExistence type="predicted"/>
<dbReference type="InterPro" id="IPR009078">
    <property type="entry name" value="Ferritin-like_SF"/>
</dbReference>
<dbReference type="EMBL" id="BAABGJ010000080">
    <property type="protein sequence ID" value="GAA4355352.1"/>
    <property type="molecule type" value="Genomic_DNA"/>
</dbReference>
<dbReference type="Gene3D" id="1.10.620.20">
    <property type="entry name" value="Ribonucleotide Reductase, subunit A"/>
    <property type="match status" value="1"/>
</dbReference>
<dbReference type="CDD" id="cd00657">
    <property type="entry name" value="Ferritin_like"/>
    <property type="match status" value="1"/>
</dbReference>
<dbReference type="RefSeq" id="WP_345541057.1">
    <property type="nucleotide sequence ID" value="NZ_BAABGJ010000080.1"/>
</dbReference>
<keyword evidence="2" id="KW-1185">Reference proteome</keyword>